<dbReference type="SUPFAM" id="SSF52540">
    <property type="entry name" value="P-loop containing nucleoside triphosphate hydrolases"/>
    <property type="match status" value="1"/>
</dbReference>
<dbReference type="InterPro" id="IPR027417">
    <property type="entry name" value="P-loop_NTPase"/>
</dbReference>
<sequence>MAATLILINGLPGSGKSTLGRQLSAALAVPVISKDVLKETYADVALGTVSSTRLGQIASQTMWELAAAIPDAAIVESWWYSQRDRDFVLAGIARSGSPDVVEIWCDVSPELAWERYDARIRHAIHPVGAQARVPWEQWCADAAPLEVGHCIRFDTSGPIDLAALMHSLDALIAQGA</sequence>
<name>A0A4Q8AL16_9MICO</name>
<evidence type="ECO:0000313" key="2">
    <source>
        <dbReference type="Proteomes" id="UP000291483"/>
    </source>
</evidence>
<keyword evidence="2" id="KW-1185">Reference proteome</keyword>
<dbReference type="EMBL" id="SHLC01000001">
    <property type="protein sequence ID" value="RZU65242.1"/>
    <property type="molecule type" value="Genomic_DNA"/>
</dbReference>
<evidence type="ECO:0000313" key="1">
    <source>
        <dbReference type="EMBL" id="RZU65242.1"/>
    </source>
</evidence>
<keyword evidence="1" id="KW-0418">Kinase</keyword>
<organism evidence="1 2">
    <name type="scientific">Microterricola gilva</name>
    <dbReference type="NCBI Taxonomy" id="393267"/>
    <lineage>
        <taxon>Bacteria</taxon>
        <taxon>Bacillati</taxon>
        <taxon>Actinomycetota</taxon>
        <taxon>Actinomycetes</taxon>
        <taxon>Micrococcales</taxon>
        <taxon>Microbacteriaceae</taxon>
        <taxon>Microterricola</taxon>
    </lineage>
</organism>
<dbReference type="RefSeq" id="WP_130505625.1">
    <property type="nucleotide sequence ID" value="NZ_SHLC01000001.1"/>
</dbReference>
<dbReference type="AlphaFoldDB" id="A0A4Q8AL16"/>
<proteinExistence type="predicted"/>
<comment type="caution">
    <text evidence="1">The sequence shown here is derived from an EMBL/GenBank/DDBJ whole genome shotgun (WGS) entry which is preliminary data.</text>
</comment>
<dbReference type="Proteomes" id="UP000291483">
    <property type="component" value="Unassembled WGS sequence"/>
</dbReference>
<accession>A0A4Q8AL16</accession>
<protein>
    <submittedName>
        <fullName evidence="1">Putative kinase</fullName>
    </submittedName>
</protein>
<dbReference type="GO" id="GO:0016301">
    <property type="term" value="F:kinase activity"/>
    <property type="evidence" value="ECO:0007669"/>
    <property type="project" value="UniProtKB-KW"/>
</dbReference>
<reference evidence="1 2" key="1">
    <citation type="submission" date="2019-02" db="EMBL/GenBank/DDBJ databases">
        <title>Sequencing the genomes of 1000 actinobacteria strains.</title>
        <authorList>
            <person name="Klenk H.-P."/>
        </authorList>
    </citation>
    <scope>NUCLEOTIDE SEQUENCE [LARGE SCALE GENOMIC DNA]</scope>
    <source>
        <strain evidence="1 2">DSM 18319</strain>
    </source>
</reference>
<dbReference type="Pfam" id="PF13671">
    <property type="entry name" value="AAA_33"/>
    <property type="match status" value="1"/>
</dbReference>
<keyword evidence="1" id="KW-0808">Transferase</keyword>
<dbReference type="Gene3D" id="3.40.50.300">
    <property type="entry name" value="P-loop containing nucleotide triphosphate hydrolases"/>
    <property type="match status" value="1"/>
</dbReference>
<dbReference type="OrthoDB" id="3819922at2"/>
<gene>
    <name evidence="1" type="ORF">EV379_1568</name>
</gene>